<gene>
    <name evidence="8" type="ORF">FKW77_005203</name>
</gene>
<organism evidence="8 9">
    <name type="scientific">Venturia effusa</name>
    <dbReference type="NCBI Taxonomy" id="50376"/>
    <lineage>
        <taxon>Eukaryota</taxon>
        <taxon>Fungi</taxon>
        <taxon>Dikarya</taxon>
        <taxon>Ascomycota</taxon>
        <taxon>Pezizomycotina</taxon>
        <taxon>Dothideomycetes</taxon>
        <taxon>Pleosporomycetidae</taxon>
        <taxon>Venturiales</taxon>
        <taxon>Venturiaceae</taxon>
        <taxon>Venturia</taxon>
    </lineage>
</organism>
<name>A0A517LIR6_9PEZI</name>
<evidence type="ECO:0000256" key="4">
    <source>
        <dbReference type="ARBA" id="ARBA00023163"/>
    </source>
</evidence>
<reference evidence="8 9" key="1">
    <citation type="submission" date="2019-07" db="EMBL/GenBank/DDBJ databases">
        <title>Finished genome of Venturia effusa.</title>
        <authorList>
            <person name="Young C.A."/>
            <person name="Cox M.P."/>
            <person name="Ganley A.R.D."/>
            <person name="David W.J."/>
        </authorList>
    </citation>
    <scope>NUCLEOTIDE SEQUENCE [LARGE SCALE GENOMIC DNA]</scope>
    <source>
        <strain evidence="9">albino</strain>
    </source>
</reference>
<dbReference type="GO" id="GO:0005654">
    <property type="term" value="C:nucleoplasm"/>
    <property type="evidence" value="ECO:0007669"/>
    <property type="project" value="UniProtKB-ARBA"/>
</dbReference>
<proteinExistence type="predicted"/>
<accession>A0A517LIR6</accession>
<evidence type="ECO:0000256" key="6">
    <source>
        <dbReference type="SAM" id="MobiDB-lite"/>
    </source>
</evidence>
<comment type="subcellular location">
    <subcellularLocation>
        <location evidence="1">Nucleus</location>
    </subcellularLocation>
</comment>
<dbReference type="AlphaFoldDB" id="A0A517LIR6"/>
<dbReference type="Proteomes" id="UP000316270">
    <property type="component" value="Chromosome 13"/>
</dbReference>
<evidence type="ECO:0000259" key="7">
    <source>
        <dbReference type="PROSITE" id="PS00028"/>
    </source>
</evidence>
<dbReference type="GO" id="GO:0010468">
    <property type="term" value="P:regulation of gene expression"/>
    <property type="evidence" value="ECO:0007669"/>
    <property type="project" value="UniProtKB-ARBA"/>
</dbReference>
<dbReference type="EMBL" id="CP042197">
    <property type="protein sequence ID" value="QDS75521.1"/>
    <property type="molecule type" value="Genomic_DNA"/>
</dbReference>
<dbReference type="InterPro" id="IPR013087">
    <property type="entry name" value="Znf_C2H2_type"/>
</dbReference>
<keyword evidence="3" id="KW-0805">Transcription regulation</keyword>
<keyword evidence="2" id="KW-0678">Repressor</keyword>
<dbReference type="InterPro" id="IPR013907">
    <property type="entry name" value="Sds3"/>
</dbReference>
<evidence type="ECO:0000256" key="5">
    <source>
        <dbReference type="ARBA" id="ARBA00023242"/>
    </source>
</evidence>
<feature type="region of interest" description="Disordered" evidence="6">
    <location>
        <begin position="56"/>
        <end position="83"/>
    </location>
</feature>
<feature type="compositionally biased region" description="Polar residues" evidence="6">
    <location>
        <begin position="70"/>
        <end position="83"/>
    </location>
</feature>
<keyword evidence="5" id="KW-0539">Nucleus</keyword>
<protein>
    <recommendedName>
        <fullName evidence="7">C2H2-type domain-containing protein</fullName>
    </recommendedName>
</protein>
<evidence type="ECO:0000313" key="9">
    <source>
        <dbReference type="Proteomes" id="UP000316270"/>
    </source>
</evidence>
<dbReference type="PROSITE" id="PS00028">
    <property type="entry name" value="ZINC_FINGER_C2H2_1"/>
    <property type="match status" value="1"/>
</dbReference>
<dbReference type="OrthoDB" id="3939521at2759"/>
<keyword evidence="9" id="KW-1185">Reference proteome</keyword>
<evidence type="ECO:0000256" key="2">
    <source>
        <dbReference type="ARBA" id="ARBA00022491"/>
    </source>
</evidence>
<keyword evidence="4" id="KW-0804">Transcription</keyword>
<sequence>MTLYIRPRVCKFCGIAIHKRRDVEDHIRTYHSEQEEDTSLGSNEEIEDENHFAINFANTSDDDGTKAHSPCQQRDNGSQRIATASQSAIESLTAIEKQFNEFRLKRISQELADIEREEALLHQDLHPDQIKPLAIIKKFVSDRLRPAQAQYKYSVRNAKFNLESGIELLSSQYCQEVREIREKYIKECRDDLHRLQKRCAAEELEGKEATEGVQPKGRFSAHYKTDDREMFVKERKIARTRKR</sequence>
<evidence type="ECO:0000256" key="3">
    <source>
        <dbReference type="ARBA" id="ARBA00023015"/>
    </source>
</evidence>
<evidence type="ECO:0000256" key="1">
    <source>
        <dbReference type="ARBA" id="ARBA00004123"/>
    </source>
</evidence>
<feature type="domain" description="C2H2-type" evidence="7">
    <location>
        <begin position="10"/>
        <end position="31"/>
    </location>
</feature>
<evidence type="ECO:0000313" key="8">
    <source>
        <dbReference type="EMBL" id="QDS75521.1"/>
    </source>
</evidence>
<dbReference type="Pfam" id="PF08598">
    <property type="entry name" value="Sds3"/>
    <property type="match status" value="1"/>
</dbReference>